<dbReference type="AlphaFoldDB" id="A0ABD5Z5M4"/>
<dbReference type="InterPro" id="IPR031312">
    <property type="entry name" value="Na/sul_symport_CS"/>
</dbReference>
<dbReference type="PANTHER" id="PTHR43652:SF2">
    <property type="entry name" value="BASIC AMINO ACID ANTIPORTER YFCC-RELATED"/>
    <property type="match status" value="1"/>
</dbReference>
<keyword evidence="6 7" id="KW-0472">Membrane</keyword>
<reference evidence="9 10" key="1">
    <citation type="journal article" date="2019" name="Int. J. Syst. Evol. Microbiol.">
        <title>The Global Catalogue of Microorganisms (GCM) 10K type strain sequencing project: providing services to taxonomists for standard genome sequencing and annotation.</title>
        <authorList>
            <consortium name="The Broad Institute Genomics Platform"/>
            <consortium name="The Broad Institute Genome Sequencing Center for Infectious Disease"/>
            <person name="Wu L."/>
            <person name="Ma J."/>
        </authorList>
    </citation>
    <scope>NUCLEOTIDE SEQUENCE [LARGE SCALE GENOMIC DNA]</scope>
    <source>
        <strain evidence="9 10">XZGYJ-43</strain>
    </source>
</reference>
<dbReference type="EMBL" id="JBHTAR010000011">
    <property type="protein sequence ID" value="MFC7200433.1"/>
    <property type="molecule type" value="Genomic_DNA"/>
</dbReference>
<proteinExistence type="predicted"/>
<keyword evidence="3 7" id="KW-0812">Transmembrane</keyword>
<feature type="transmembrane region" description="Helical" evidence="7">
    <location>
        <begin position="609"/>
        <end position="629"/>
    </location>
</feature>
<dbReference type="RefSeq" id="WP_279527213.1">
    <property type="nucleotide sequence ID" value="NZ_CP122312.1"/>
</dbReference>
<dbReference type="InterPro" id="IPR006037">
    <property type="entry name" value="RCK_C"/>
</dbReference>
<gene>
    <name evidence="9" type="ORF">ACFQJ9_13595</name>
</gene>
<keyword evidence="4" id="KW-0677">Repeat</keyword>
<evidence type="ECO:0000313" key="10">
    <source>
        <dbReference type="Proteomes" id="UP001596447"/>
    </source>
</evidence>
<dbReference type="InterPro" id="IPR051679">
    <property type="entry name" value="DASS-Related_Transporters"/>
</dbReference>
<organism evidence="9 10">
    <name type="scientific">Halospeciosus flavus</name>
    <dbReference type="NCBI Taxonomy" id="3032283"/>
    <lineage>
        <taxon>Archaea</taxon>
        <taxon>Methanobacteriati</taxon>
        <taxon>Methanobacteriota</taxon>
        <taxon>Stenosarchaea group</taxon>
        <taxon>Halobacteria</taxon>
        <taxon>Halobacteriales</taxon>
        <taxon>Halobacteriaceae</taxon>
        <taxon>Halospeciosus</taxon>
    </lineage>
</organism>
<evidence type="ECO:0000256" key="5">
    <source>
        <dbReference type="ARBA" id="ARBA00022989"/>
    </source>
</evidence>
<feature type="transmembrane region" description="Helical" evidence="7">
    <location>
        <begin position="52"/>
        <end position="74"/>
    </location>
</feature>
<dbReference type="PANTHER" id="PTHR43652">
    <property type="entry name" value="BASIC AMINO ACID ANTIPORTER YFCC-RELATED"/>
    <property type="match status" value="1"/>
</dbReference>
<feature type="transmembrane region" description="Helical" evidence="7">
    <location>
        <begin position="570"/>
        <end position="589"/>
    </location>
</feature>
<evidence type="ECO:0000256" key="6">
    <source>
        <dbReference type="ARBA" id="ARBA00023136"/>
    </source>
</evidence>
<feature type="transmembrane region" description="Helical" evidence="7">
    <location>
        <begin position="486"/>
        <end position="505"/>
    </location>
</feature>
<dbReference type="InterPro" id="IPR004680">
    <property type="entry name" value="Cit_transptr-like_dom"/>
</dbReference>
<comment type="caution">
    <text evidence="9">The sequence shown here is derived from an EMBL/GenBank/DDBJ whole genome shotgun (WGS) entry which is preliminary data.</text>
</comment>
<dbReference type="PROSITE" id="PS01271">
    <property type="entry name" value="NA_SULFATE"/>
    <property type="match status" value="1"/>
</dbReference>
<feature type="domain" description="RCK C-terminal" evidence="8">
    <location>
        <begin position="314"/>
        <end position="398"/>
    </location>
</feature>
<keyword evidence="5 7" id="KW-1133">Transmembrane helix</keyword>
<feature type="transmembrane region" description="Helical" evidence="7">
    <location>
        <begin position="539"/>
        <end position="558"/>
    </location>
</feature>
<dbReference type="Pfam" id="PF03600">
    <property type="entry name" value="CitMHS"/>
    <property type="match status" value="1"/>
</dbReference>
<evidence type="ECO:0000256" key="2">
    <source>
        <dbReference type="ARBA" id="ARBA00022448"/>
    </source>
</evidence>
<sequence length="631" mass="65950">MAVPPLSTGAMVVFALVFVALVLFVTEALPTDVTAVALLVTLYVLRDWTNLSLAETLSGFASPATITVVAMYILSEGVQRTGVVDRLGSHVAAFTGKSEKRLLGATVGLTGPTAGVINNTPVVAVFIPMISGIAERAGLSRSTFLLPLSYAAMLGGTLTLVGTSTNILASDLSRTLLDHPIGMFEFTPLGIVVFLVGAAYLMTVAPHLVPERVPAAVDLTERFEVQNYLARVGVPEGSDLVGRPIDETLAADVDGDTDVRVVQIRRGEDVVPVPSPERTVEAGDVLVLHGHADDVDSFVAAAGLRRRSRVRVDEDDLHHPDAERVLAELVLTGGSEFVGETPAEARLQEWYDTTVLAVRRGDELYRANVDDVRFEAGDVLLVQTTPDALGRLREGGDAIVSDASGGDPTEVVETAAEREASTADEETGREGLPPLSPKTPLALGIVAGVIGVAALGLLPIVVAALGGVVLMVATGCLTTSEAYDAVSWRVFFLLAGVLPLGLAMRETGGAEFLAGLLVSGAEFLPAVALLALFYLLTGLLANVITPVASVVLMIPVAVDTAQRVGAEAFSFLLAVMFASSAAFMTPIGYQTNLMVYGPGGYTFSDFLRVGAPLQLLLTAVTALGIAAIWGV</sequence>
<dbReference type="Pfam" id="PF02080">
    <property type="entry name" value="TrkA_C"/>
    <property type="match status" value="2"/>
</dbReference>
<accession>A0ABD5Z5M4</accession>
<feature type="transmembrane region" description="Helical" evidence="7">
    <location>
        <begin position="144"/>
        <end position="169"/>
    </location>
</feature>
<feature type="transmembrane region" description="Helical" evidence="7">
    <location>
        <begin position="441"/>
        <end position="474"/>
    </location>
</feature>
<evidence type="ECO:0000256" key="4">
    <source>
        <dbReference type="ARBA" id="ARBA00022737"/>
    </source>
</evidence>
<feature type="domain" description="RCK C-terminal" evidence="8">
    <location>
        <begin position="217"/>
        <end position="304"/>
    </location>
</feature>
<feature type="transmembrane region" description="Helical" evidence="7">
    <location>
        <begin position="181"/>
        <end position="202"/>
    </location>
</feature>
<comment type="subcellular location">
    <subcellularLocation>
        <location evidence="1">Membrane</location>
        <topology evidence="1">Multi-pass membrane protein</topology>
    </subcellularLocation>
</comment>
<dbReference type="SUPFAM" id="SSF116726">
    <property type="entry name" value="TrkA C-terminal domain-like"/>
    <property type="match status" value="2"/>
</dbReference>
<dbReference type="Gene3D" id="3.30.70.1450">
    <property type="entry name" value="Regulator of K+ conductance, C-terminal domain"/>
    <property type="match status" value="2"/>
</dbReference>
<dbReference type="InterPro" id="IPR036721">
    <property type="entry name" value="RCK_C_sf"/>
</dbReference>
<protein>
    <submittedName>
        <fullName evidence="9">SLC13 family permease</fullName>
    </submittedName>
</protein>
<dbReference type="PROSITE" id="PS51202">
    <property type="entry name" value="RCK_C"/>
    <property type="match status" value="2"/>
</dbReference>
<feature type="transmembrane region" description="Helical" evidence="7">
    <location>
        <begin position="512"/>
        <end position="533"/>
    </location>
</feature>
<evidence type="ECO:0000256" key="3">
    <source>
        <dbReference type="ARBA" id="ARBA00022692"/>
    </source>
</evidence>
<keyword evidence="2" id="KW-0813">Transport</keyword>
<evidence type="ECO:0000259" key="8">
    <source>
        <dbReference type="PROSITE" id="PS51202"/>
    </source>
</evidence>
<keyword evidence="10" id="KW-1185">Reference proteome</keyword>
<evidence type="ECO:0000313" key="9">
    <source>
        <dbReference type="EMBL" id="MFC7200433.1"/>
    </source>
</evidence>
<evidence type="ECO:0000256" key="7">
    <source>
        <dbReference type="SAM" id="Phobius"/>
    </source>
</evidence>
<dbReference type="GO" id="GO:0016020">
    <property type="term" value="C:membrane"/>
    <property type="evidence" value="ECO:0007669"/>
    <property type="project" value="UniProtKB-SubCell"/>
</dbReference>
<dbReference type="Proteomes" id="UP001596447">
    <property type="component" value="Unassembled WGS sequence"/>
</dbReference>
<evidence type="ECO:0000256" key="1">
    <source>
        <dbReference type="ARBA" id="ARBA00004141"/>
    </source>
</evidence>
<name>A0ABD5Z5M4_9EURY</name>